<dbReference type="STRING" id="758825.SAMN02982985_00921"/>
<dbReference type="NCBIfam" id="TIGR03347">
    <property type="entry name" value="VI_chp_1"/>
    <property type="match status" value="1"/>
</dbReference>
<accession>A0A1I4JC55</accession>
<evidence type="ECO:0000313" key="2">
    <source>
        <dbReference type="Proteomes" id="UP000199470"/>
    </source>
</evidence>
<gene>
    <name evidence="1" type="ORF">SAMN02982985_00921</name>
</gene>
<dbReference type="EMBL" id="FOTW01000006">
    <property type="protein sequence ID" value="SFL64162.1"/>
    <property type="molecule type" value="Genomic_DNA"/>
</dbReference>
<dbReference type="PANTHER" id="PTHR35564">
    <property type="match status" value="1"/>
</dbReference>
<dbReference type="OrthoDB" id="1523296at2"/>
<name>A0A1I4JC55_9BURK</name>
<organism evidence="1 2">
    <name type="scientific">Rugamonas rubra</name>
    <dbReference type="NCBI Taxonomy" id="758825"/>
    <lineage>
        <taxon>Bacteria</taxon>
        <taxon>Pseudomonadati</taxon>
        <taxon>Pseudomonadota</taxon>
        <taxon>Betaproteobacteria</taxon>
        <taxon>Burkholderiales</taxon>
        <taxon>Oxalobacteraceae</taxon>
        <taxon>Telluria group</taxon>
        <taxon>Rugamonas</taxon>
    </lineage>
</organism>
<dbReference type="Proteomes" id="UP000199470">
    <property type="component" value="Unassembled WGS sequence"/>
</dbReference>
<dbReference type="Pfam" id="PF06996">
    <property type="entry name" value="T6SS_TssG"/>
    <property type="match status" value="1"/>
</dbReference>
<keyword evidence="2" id="KW-1185">Reference proteome</keyword>
<evidence type="ECO:0000313" key="1">
    <source>
        <dbReference type="EMBL" id="SFL64162.1"/>
    </source>
</evidence>
<sequence>MPTTPRESQPSVMQRLLDEPYRFQFFQAVHLLELCLRRHGVPHDRAVVDYMRFRNSVSLSFPASQIEALCAESDTAIATVDQLTNAMLDKQLDGIAITPTFMGYLGVSGALPNHVTERILAAPRVERTEGTCAFLDVFSTRALALFYAASAKYRVEYKLDDNGRDGFMPLLLELAGTTPLTAANAAAVRGGVQDETLAYYAAVFRQRSATAGAITDVLSDYFGLPFELVPFDGCWDVMSEDLQTSLDGTNAVLGHGAILGPRRWTRDQRVRVRIGPLAKADFNRFCPTGSGAKALRVLLGMFPCAPLRFQLQPILRAQDVHDVRLGPPAPGEMGLGIDTFLVAGPQTDDRACLCYDLNRVGQAAEDDDCAADST</sequence>
<reference evidence="1 2" key="1">
    <citation type="submission" date="2016-10" db="EMBL/GenBank/DDBJ databases">
        <authorList>
            <person name="de Groot N.N."/>
        </authorList>
    </citation>
    <scope>NUCLEOTIDE SEQUENCE [LARGE SCALE GENOMIC DNA]</scope>
    <source>
        <strain evidence="1 2">ATCC 43154</strain>
    </source>
</reference>
<dbReference type="AlphaFoldDB" id="A0A1I4JC55"/>
<protein>
    <submittedName>
        <fullName evidence="1">Type VI secretion system protein ImpH</fullName>
    </submittedName>
</protein>
<proteinExistence type="predicted"/>
<dbReference type="PANTHER" id="PTHR35564:SF4">
    <property type="entry name" value="CYTOPLASMIC PROTEIN"/>
    <property type="match status" value="1"/>
</dbReference>
<dbReference type="InterPro" id="IPR010732">
    <property type="entry name" value="T6SS_TssG-like"/>
</dbReference>